<sequence length="55" mass="6491">MSDAIRIESEIERLKQLLEQIALKHQYNFGHPEVLALSQTLDRVILQQMMQKKVK</sequence>
<organism evidence="1 2">
    <name type="scientific">Paenibacillus konkukensis</name>
    <dbReference type="NCBI Taxonomy" id="2020716"/>
    <lineage>
        <taxon>Bacteria</taxon>
        <taxon>Bacillati</taxon>
        <taxon>Bacillota</taxon>
        <taxon>Bacilli</taxon>
        <taxon>Bacillales</taxon>
        <taxon>Paenibacillaceae</taxon>
        <taxon>Paenibacillus</taxon>
    </lineage>
</organism>
<dbReference type="InterPro" id="IPR037208">
    <property type="entry name" value="Spo0E-like_sf"/>
</dbReference>
<dbReference type="InterPro" id="IPR018540">
    <property type="entry name" value="Spo0E-like"/>
</dbReference>
<accession>A0ABY4RZE2</accession>
<dbReference type="Gene3D" id="4.10.280.10">
    <property type="entry name" value="Helix-loop-helix DNA-binding domain"/>
    <property type="match status" value="1"/>
</dbReference>
<dbReference type="Pfam" id="PF09388">
    <property type="entry name" value="SpoOE-like"/>
    <property type="match status" value="1"/>
</dbReference>
<dbReference type="EMBL" id="CP027059">
    <property type="protein sequence ID" value="UQZ87160.1"/>
    <property type="molecule type" value="Genomic_DNA"/>
</dbReference>
<protein>
    <submittedName>
        <fullName evidence="1">Spo0E like sporulation regulatory protein</fullName>
    </submittedName>
</protein>
<dbReference type="Proteomes" id="UP001057134">
    <property type="component" value="Chromosome"/>
</dbReference>
<reference evidence="1" key="2">
    <citation type="journal article" date="2021" name="J Anim Sci Technol">
        <title>Complete genome sequence of Paenibacillus konkukensis sp. nov. SK3146 as a potential probiotic strain.</title>
        <authorList>
            <person name="Jung H.I."/>
            <person name="Park S."/>
            <person name="Niu K.M."/>
            <person name="Lee S.W."/>
            <person name="Kothari D."/>
            <person name="Yi K.J."/>
            <person name="Kim S.K."/>
        </authorList>
    </citation>
    <scope>NUCLEOTIDE SEQUENCE</scope>
    <source>
        <strain evidence="1">SK3146</strain>
    </source>
</reference>
<keyword evidence="2" id="KW-1185">Reference proteome</keyword>
<dbReference type="InterPro" id="IPR036638">
    <property type="entry name" value="HLH_DNA-bd_sf"/>
</dbReference>
<proteinExistence type="predicted"/>
<reference evidence="1" key="1">
    <citation type="submission" date="2018-02" db="EMBL/GenBank/DDBJ databases">
        <authorList>
            <person name="Kim S.-K."/>
            <person name="Jung H.-I."/>
            <person name="Lee S.-W."/>
        </authorList>
    </citation>
    <scope>NUCLEOTIDE SEQUENCE</scope>
    <source>
        <strain evidence="1">SK3146</strain>
    </source>
</reference>
<dbReference type="RefSeq" id="WP_249862646.1">
    <property type="nucleotide sequence ID" value="NZ_CP027059.1"/>
</dbReference>
<evidence type="ECO:0000313" key="1">
    <source>
        <dbReference type="EMBL" id="UQZ87160.1"/>
    </source>
</evidence>
<gene>
    <name evidence="1" type="ORF">SK3146_06457</name>
</gene>
<name>A0ABY4RZE2_9BACL</name>
<evidence type="ECO:0000313" key="2">
    <source>
        <dbReference type="Proteomes" id="UP001057134"/>
    </source>
</evidence>
<dbReference type="SUPFAM" id="SSF140500">
    <property type="entry name" value="BAS1536-like"/>
    <property type="match status" value="1"/>
</dbReference>